<evidence type="ECO:0000256" key="1">
    <source>
        <dbReference type="SAM" id="MobiDB-lite"/>
    </source>
</evidence>
<comment type="caution">
    <text evidence="2">The sequence shown here is derived from an EMBL/GenBank/DDBJ whole genome shotgun (WGS) entry which is preliminary data.</text>
</comment>
<gene>
    <name evidence="2" type="ORF">NDU88_001497</name>
</gene>
<protein>
    <submittedName>
        <fullName evidence="2">Uncharacterized protein</fullName>
    </submittedName>
</protein>
<feature type="compositionally biased region" description="Basic residues" evidence="1">
    <location>
        <begin position="103"/>
        <end position="112"/>
    </location>
</feature>
<organism evidence="2 3">
    <name type="scientific">Pleurodeles waltl</name>
    <name type="common">Iberian ribbed newt</name>
    <dbReference type="NCBI Taxonomy" id="8319"/>
    <lineage>
        <taxon>Eukaryota</taxon>
        <taxon>Metazoa</taxon>
        <taxon>Chordata</taxon>
        <taxon>Craniata</taxon>
        <taxon>Vertebrata</taxon>
        <taxon>Euteleostomi</taxon>
        <taxon>Amphibia</taxon>
        <taxon>Batrachia</taxon>
        <taxon>Caudata</taxon>
        <taxon>Salamandroidea</taxon>
        <taxon>Salamandridae</taxon>
        <taxon>Pleurodelinae</taxon>
        <taxon>Pleurodeles</taxon>
    </lineage>
</organism>
<dbReference type="Proteomes" id="UP001066276">
    <property type="component" value="Chromosome 10"/>
</dbReference>
<sequence length="230" mass="26042">MAVGTKHISLIAARRRSQVHVPGSSQEEDREKAGSHLSIHFVDDMEEARYMKNTYSPHHRMEGASSLGSLLNESKKNDCDMADLPLLKTINNLRMERLRHMYVKKKSSKKRSQSSETVAPAAPTTDPANEALLTIKGDEQPISQYPFCHEDQVPRQQRSNINRDNGHTIHEVIYEYIVDGNTTEEISDDKDDEDVDRNAVDGDNIDGIINSIENKSNQNTLSNDCRYHSH</sequence>
<accession>A0AAV7M0M6</accession>
<dbReference type="EMBL" id="JANPWB010000014">
    <property type="protein sequence ID" value="KAJ1096355.1"/>
    <property type="molecule type" value="Genomic_DNA"/>
</dbReference>
<evidence type="ECO:0000313" key="3">
    <source>
        <dbReference type="Proteomes" id="UP001066276"/>
    </source>
</evidence>
<reference evidence="2" key="1">
    <citation type="journal article" date="2022" name="bioRxiv">
        <title>Sequencing and chromosome-scale assembly of the giantPleurodeles waltlgenome.</title>
        <authorList>
            <person name="Brown T."/>
            <person name="Elewa A."/>
            <person name="Iarovenko S."/>
            <person name="Subramanian E."/>
            <person name="Araus A.J."/>
            <person name="Petzold A."/>
            <person name="Susuki M."/>
            <person name="Suzuki K.-i.T."/>
            <person name="Hayashi T."/>
            <person name="Toyoda A."/>
            <person name="Oliveira C."/>
            <person name="Osipova E."/>
            <person name="Leigh N.D."/>
            <person name="Simon A."/>
            <person name="Yun M.H."/>
        </authorList>
    </citation>
    <scope>NUCLEOTIDE SEQUENCE</scope>
    <source>
        <strain evidence="2">20211129_DDA</strain>
        <tissue evidence="2">Liver</tissue>
    </source>
</reference>
<dbReference type="AlphaFoldDB" id="A0AAV7M0M6"/>
<feature type="region of interest" description="Disordered" evidence="1">
    <location>
        <begin position="103"/>
        <end position="128"/>
    </location>
</feature>
<keyword evidence="3" id="KW-1185">Reference proteome</keyword>
<feature type="region of interest" description="Disordered" evidence="1">
    <location>
        <begin position="15"/>
        <end position="34"/>
    </location>
</feature>
<feature type="compositionally biased region" description="Low complexity" evidence="1">
    <location>
        <begin position="114"/>
        <end position="128"/>
    </location>
</feature>
<evidence type="ECO:0000313" key="2">
    <source>
        <dbReference type="EMBL" id="KAJ1096355.1"/>
    </source>
</evidence>
<proteinExistence type="predicted"/>
<name>A0AAV7M0M6_PLEWA</name>